<reference evidence="14" key="1">
    <citation type="journal article" date="2012" name="MBio">
        <title>Comparative genome analysis of Trichophyton rubrum and related dermatophytes reveals candidate genes involved in infection.</title>
        <authorList>
            <person name="Martinez D.A."/>
            <person name="Oliver B.G."/>
            <person name="Graeser Y."/>
            <person name="Goldberg J.M."/>
            <person name="Li W."/>
            <person name="Martinez-Rossi N.M."/>
            <person name="Monod M."/>
            <person name="Shelest E."/>
            <person name="Barton R.C."/>
            <person name="Birch E."/>
            <person name="Brakhage A.A."/>
            <person name="Chen Z."/>
            <person name="Gurr S.J."/>
            <person name="Heiman D."/>
            <person name="Heitman J."/>
            <person name="Kosti I."/>
            <person name="Rossi A."/>
            <person name="Saif S."/>
            <person name="Samalova M."/>
            <person name="Saunders C.W."/>
            <person name="Shea T."/>
            <person name="Summerbell R.C."/>
            <person name="Xu J."/>
            <person name="Young S."/>
            <person name="Zeng Q."/>
            <person name="Birren B.W."/>
            <person name="Cuomo C.A."/>
            <person name="White T.C."/>
        </authorList>
    </citation>
    <scope>NUCLEOTIDE SEQUENCE [LARGE SCALE GENOMIC DNA]</scope>
    <source>
        <strain evidence="14">ATCC MYA-4605 / CBS 113480</strain>
    </source>
</reference>
<evidence type="ECO:0000313" key="14">
    <source>
        <dbReference type="Proteomes" id="UP000002035"/>
    </source>
</evidence>
<dbReference type="PROSITE" id="PS50011">
    <property type="entry name" value="PROTEIN_KINASE_DOM"/>
    <property type="match status" value="1"/>
</dbReference>
<dbReference type="STRING" id="554155.C5FD51"/>
<protein>
    <recommendedName>
        <fullName evidence="6">EKC/KEOPS complex subunit BUD32</fullName>
        <ecNumber evidence="4">2.7.11.1</ecNumber>
    </recommendedName>
    <alternativeName>
        <fullName evidence="8 9">Atypical Serine/threonine protein kinase BUD32</fullName>
    </alternativeName>
    <alternativeName>
        <fullName evidence="5">EKC/KEOPS complex subunit bud32</fullName>
    </alternativeName>
</protein>
<dbReference type="HOGENOM" id="CLU_037663_1_0_1"/>
<dbReference type="OrthoDB" id="4062651at2759"/>
<dbReference type="eggNOG" id="ENOG502SNEG">
    <property type="taxonomic scope" value="Eukaryota"/>
</dbReference>
<dbReference type="SUPFAM" id="SSF56112">
    <property type="entry name" value="Protein kinase-like (PK-like)"/>
    <property type="match status" value="1"/>
</dbReference>
<comment type="subcellular location">
    <subcellularLocation>
        <location evidence="2">Chromosome</location>
        <location evidence="2">Telomere</location>
    </subcellularLocation>
</comment>
<dbReference type="Proteomes" id="UP000002035">
    <property type="component" value="Unassembled WGS sequence"/>
</dbReference>
<dbReference type="AlphaFoldDB" id="C5FD51"/>
<evidence type="ECO:0000256" key="9">
    <source>
        <dbReference type="ARBA" id="ARBA00033194"/>
    </source>
</evidence>
<dbReference type="GO" id="GO:0000781">
    <property type="term" value="C:chromosome, telomeric region"/>
    <property type="evidence" value="ECO:0007669"/>
    <property type="project" value="UniProtKB-SubCell"/>
</dbReference>
<dbReference type="VEuPathDB" id="FungiDB:MCYG_00623"/>
<dbReference type="PROSITE" id="PS00109">
    <property type="entry name" value="PROTEIN_KINASE_TYR"/>
    <property type="match status" value="1"/>
</dbReference>
<evidence type="ECO:0000256" key="3">
    <source>
        <dbReference type="ARBA" id="ARBA00011534"/>
    </source>
</evidence>
<dbReference type="InterPro" id="IPR008266">
    <property type="entry name" value="Tyr_kinase_AS"/>
</dbReference>
<evidence type="ECO:0000256" key="7">
    <source>
        <dbReference type="ARBA" id="ARBA00022895"/>
    </source>
</evidence>
<evidence type="ECO:0000256" key="11">
    <source>
        <dbReference type="ARBA" id="ARBA00048679"/>
    </source>
</evidence>
<evidence type="ECO:0000256" key="10">
    <source>
        <dbReference type="ARBA" id="ARBA00047899"/>
    </source>
</evidence>
<keyword evidence="7" id="KW-0158">Chromosome</keyword>
<dbReference type="GeneID" id="9225825"/>
<gene>
    <name evidence="13" type="ORF">MCYG_00623</name>
</gene>
<sequence length="367" mass="42574">MIDPNERFYSPYAIDDFVTIRCTVIDCDTRRWLQVVGPSKTLRADDDEMLTSIISRYVDQLGPDDHTMVIDKNGELERVTNEDVTLEVLYPKYTGPLDTHQVVRRSELREVERVNCVMDLVEYKSPDGETKGEIVVFKYTVIMQRVEYIWREAHLLRGLRGNDLFVPFHRTVIDDVTQNILGFTTRYISGGTLQDYRGIFYFHWLKQITDAIDDLNLRYGILHLDLAPRNIVIDPSTKGLKLFNFNKVANVGELRTQIVERDVSQVEKMEEWKLQIPLEDGIDILAYKKYLSEWAAIRRTTKTIKHFSEATEPISLSGYIPPTPVTVHDEVNGDYQTTIRPRKDAEKAGDYVTRWERPAQHELKAST</sequence>
<comment type="catalytic activity">
    <reaction evidence="10">
        <text>L-threonyl-[protein] + ATP = O-phospho-L-threonyl-[protein] + ADP + H(+)</text>
        <dbReference type="Rhea" id="RHEA:46608"/>
        <dbReference type="Rhea" id="RHEA-COMP:11060"/>
        <dbReference type="Rhea" id="RHEA-COMP:11605"/>
        <dbReference type="ChEBI" id="CHEBI:15378"/>
        <dbReference type="ChEBI" id="CHEBI:30013"/>
        <dbReference type="ChEBI" id="CHEBI:30616"/>
        <dbReference type="ChEBI" id="CHEBI:61977"/>
        <dbReference type="ChEBI" id="CHEBI:456216"/>
        <dbReference type="EC" id="2.7.11.1"/>
    </reaction>
</comment>
<evidence type="ECO:0000313" key="13">
    <source>
        <dbReference type="EMBL" id="EEQ27735.1"/>
    </source>
</evidence>
<dbReference type="InterPro" id="IPR011009">
    <property type="entry name" value="Kinase-like_dom_sf"/>
</dbReference>
<evidence type="ECO:0000256" key="4">
    <source>
        <dbReference type="ARBA" id="ARBA00012513"/>
    </source>
</evidence>
<evidence type="ECO:0000256" key="2">
    <source>
        <dbReference type="ARBA" id="ARBA00004574"/>
    </source>
</evidence>
<dbReference type="Gene3D" id="1.10.510.10">
    <property type="entry name" value="Transferase(Phosphotransferase) domain 1"/>
    <property type="match status" value="1"/>
</dbReference>
<evidence type="ECO:0000256" key="8">
    <source>
        <dbReference type="ARBA" id="ARBA00030980"/>
    </source>
</evidence>
<dbReference type="InterPro" id="IPR000719">
    <property type="entry name" value="Prot_kinase_dom"/>
</dbReference>
<comment type="catalytic activity">
    <reaction evidence="11">
        <text>L-seryl-[protein] + ATP = O-phospho-L-seryl-[protein] + ADP + H(+)</text>
        <dbReference type="Rhea" id="RHEA:17989"/>
        <dbReference type="Rhea" id="RHEA-COMP:9863"/>
        <dbReference type="Rhea" id="RHEA-COMP:11604"/>
        <dbReference type="ChEBI" id="CHEBI:15378"/>
        <dbReference type="ChEBI" id="CHEBI:29999"/>
        <dbReference type="ChEBI" id="CHEBI:30616"/>
        <dbReference type="ChEBI" id="CHEBI:83421"/>
        <dbReference type="ChEBI" id="CHEBI:456216"/>
        <dbReference type="EC" id="2.7.11.1"/>
    </reaction>
</comment>
<evidence type="ECO:0000256" key="5">
    <source>
        <dbReference type="ARBA" id="ARBA00013948"/>
    </source>
</evidence>
<comment type="function">
    <text evidence="1">Component of the EKC/KEOPS complex that is required for the formation of a threonylcarbamoyl group on adenosine at position 37 (t(6)A37) in tRNAs that read codons beginning with adenine. The complex is probably involved in the transfer of the threonylcarbamoyl moiety of threonylcarbamoyl-AMP (TC-AMP) to the N6 group of A37. BUD32 has ATPase activity in the context of the EKC/KEOPS complex and likely plays a supporting role to the catalytic subunit KAE1. The EKC/KEOPS complex also promotes both telomere uncapping and telomere elongation. The complex is required for efficient recruitment of transcriptional coactivators.</text>
</comment>
<accession>C5FD51</accession>
<comment type="subunit">
    <text evidence="3">Component of the EKC/KEOPS complex composed of at least BUD32, CGI121, GON7, KAE1 and PCC1; the whole complex dimerizes.</text>
</comment>
<dbReference type="EMBL" id="DS995701">
    <property type="protein sequence ID" value="EEQ27735.1"/>
    <property type="molecule type" value="Genomic_DNA"/>
</dbReference>
<organism evidence="13 14">
    <name type="scientific">Arthroderma otae (strain ATCC MYA-4605 / CBS 113480)</name>
    <name type="common">Microsporum canis</name>
    <dbReference type="NCBI Taxonomy" id="554155"/>
    <lineage>
        <taxon>Eukaryota</taxon>
        <taxon>Fungi</taxon>
        <taxon>Dikarya</taxon>
        <taxon>Ascomycota</taxon>
        <taxon>Pezizomycotina</taxon>
        <taxon>Eurotiomycetes</taxon>
        <taxon>Eurotiomycetidae</taxon>
        <taxon>Onygenales</taxon>
        <taxon>Arthrodermataceae</taxon>
        <taxon>Microsporum</taxon>
    </lineage>
</organism>
<feature type="domain" description="Protein kinase" evidence="12">
    <location>
        <begin position="97"/>
        <end position="367"/>
    </location>
</feature>
<proteinExistence type="predicted"/>
<dbReference type="OMA" id="RVEYIWR"/>
<dbReference type="EC" id="2.7.11.1" evidence="4"/>
<keyword evidence="14" id="KW-1185">Reference proteome</keyword>
<dbReference type="GO" id="GO:0004674">
    <property type="term" value="F:protein serine/threonine kinase activity"/>
    <property type="evidence" value="ECO:0007669"/>
    <property type="project" value="UniProtKB-EC"/>
</dbReference>
<name>C5FD51_ARTOC</name>
<evidence type="ECO:0000256" key="6">
    <source>
        <dbReference type="ARBA" id="ARBA00019973"/>
    </source>
</evidence>
<keyword evidence="7" id="KW-0779">Telomere</keyword>
<evidence type="ECO:0000259" key="12">
    <source>
        <dbReference type="PROSITE" id="PS50011"/>
    </source>
</evidence>
<dbReference type="GO" id="GO:0005524">
    <property type="term" value="F:ATP binding"/>
    <property type="evidence" value="ECO:0007669"/>
    <property type="project" value="InterPro"/>
</dbReference>
<evidence type="ECO:0000256" key="1">
    <source>
        <dbReference type="ARBA" id="ARBA00003747"/>
    </source>
</evidence>
<dbReference type="RefSeq" id="XP_002850519.1">
    <property type="nucleotide sequence ID" value="XM_002850473.1"/>
</dbReference>